<proteinExistence type="predicted"/>
<organism evidence="1 2">
    <name type="scientific">Legionella pneumophila (strain Lens)</name>
    <dbReference type="NCBI Taxonomy" id="297245"/>
    <lineage>
        <taxon>Bacteria</taxon>
        <taxon>Pseudomonadati</taxon>
        <taxon>Pseudomonadota</taxon>
        <taxon>Gammaproteobacteria</taxon>
        <taxon>Legionellales</taxon>
        <taxon>Legionellaceae</taxon>
        <taxon>Legionella</taxon>
    </lineage>
</organism>
<dbReference type="HOGENOM" id="CLU_464446_0_0_6"/>
<evidence type="ECO:0000313" key="1">
    <source>
        <dbReference type="EMBL" id="CAH15920.1"/>
    </source>
</evidence>
<evidence type="ECO:0008006" key="3">
    <source>
        <dbReference type="Google" id="ProtNLM"/>
    </source>
</evidence>
<evidence type="ECO:0000313" key="2">
    <source>
        <dbReference type="Proteomes" id="UP000002517"/>
    </source>
</evidence>
<sequence length="590" mass="67602">MDKIMPNQYVQEIIENWVATLPGDLINNLGTLRSDNLDNNMKALEETLNPILANSGYKAQVKALSLGFNKIIRLKIENTAEPIGLEEIKNEEIEIEEPFNYCLSIENLEMYIEPDVRTELANKDNEAAAHLAPVYASNQTDAYRASLLPFYKDGTLDDKISFATYFDAASEESLDLDRYIALCSLKNVQNQYFKQHSNVAFTPEVMYAAGKYREFSYESINTAMHLYELAEKKTEINKKLEGSNSPGKRIMSALRGRRASEEFNVEEEKKHINNFFDSLIESVQNALRDYPEKDAQIEDLINDLQAHLPNQESGNFLRNTRASLDYFNNAISKFIDNIQFEADLGIVMENQQKVLLPVAIDVMRCADDFERNDIQYWDWKAPNIFMTEGQLVFTDTKTLTQRQNDKVSFGLGHMTYRAPDSEMYQQTGESVDIEWAKGLAKFQIGLMLYEMTLGWTGMTESLNTPHLLNIGIIKELDFDYPCFKTNTGQILEKQIKALTDLDPAKRPDFSKVQEALITFTTENEMIRQHQEDISHLFEPSDLETLSCPIQTNHQAPLTIKEKFKTVKVEEETITNEEKATPVEKSIIRPK</sequence>
<name>Q5WVY0_LEGPL</name>
<gene>
    <name evidence="1" type="ordered locus">lpl1680</name>
</gene>
<dbReference type="LegioList" id="lpl1680"/>
<dbReference type="EMBL" id="CR628337">
    <property type="protein sequence ID" value="CAH15920.1"/>
    <property type="molecule type" value="Genomic_DNA"/>
</dbReference>
<dbReference type="SUPFAM" id="SSF56112">
    <property type="entry name" value="Protein kinase-like (PK-like)"/>
    <property type="match status" value="1"/>
</dbReference>
<reference evidence="1 2" key="1">
    <citation type="journal article" date="2004" name="Nat. Genet.">
        <title>Evidence in the Legionella pneumophila genome for exploitation of host cell functions and high genome plasticity.</title>
        <authorList>
            <person name="Cazalet C."/>
            <person name="Rusniok C."/>
            <person name="Bruggemann H."/>
            <person name="Zidane N."/>
            <person name="Magnier A."/>
            <person name="Ma L."/>
            <person name="Tichit M."/>
            <person name="Jarraud S."/>
            <person name="Bouchier C."/>
            <person name="Vandenesch F."/>
            <person name="Kunst F."/>
            <person name="Etienne J."/>
            <person name="Glaser P."/>
            <person name="Buchrieser C."/>
        </authorList>
    </citation>
    <scope>NUCLEOTIDE SEQUENCE [LARGE SCALE GENOMIC DNA]</scope>
    <source>
        <strain evidence="1 2">Lens</strain>
    </source>
</reference>
<dbReference type="AlphaFoldDB" id="Q5WVY0"/>
<accession>Q5WVY0</accession>
<dbReference type="Proteomes" id="UP000002517">
    <property type="component" value="Chromosome"/>
</dbReference>
<protein>
    <recommendedName>
        <fullName evidence="3">Protein kinase domain-containing protein</fullName>
    </recommendedName>
</protein>
<dbReference type="KEGG" id="lpf:lpl1680"/>
<dbReference type="Gene3D" id="1.10.510.10">
    <property type="entry name" value="Transferase(Phosphotransferase) domain 1"/>
    <property type="match status" value="1"/>
</dbReference>
<dbReference type="InterPro" id="IPR011009">
    <property type="entry name" value="Kinase-like_dom_sf"/>
</dbReference>